<dbReference type="AlphaFoldDB" id="A0A0N1IM22"/>
<evidence type="ECO:0000313" key="4">
    <source>
        <dbReference type="EMBL" id="KPI88755.1"/>
    </source>
</evidence>
<keyword evidence="1" id="KW-0863">Zinc-finger</keyword>
<keyword evidence="1" id="KW-0862">Zinc</keyword>
<dbReference type="EMBL" id="LJSK01000041">
    <property type="protein sequence ID" value="KPI88755.1"/>
    <property type="molecule type" value="Genomic_DNA"/>
</dbReference>
<proteinExistence type="predicted"/>
<protein>
    <recommendedName>
        <fullName evidence="3">C3H1-type domain-containing protein</fullName>
    </recommendedName>
</protein>
<feature type="compositionally biased region" description="Low complexity" evidence="2">
    <location>
        <begin position="173"/>
        <end position="220"/>
    </location>
</feature>
<sequence>MGRNKPRSKAVDVTKSLLQPTSVTDHIAVQIAPNFVLQLSEEDLSPTQGSEAAFALRREGKLDMTMKLCLNWRQGSCHNHASCTFAHVLRYFGVTGDLLPPATTGRTSVFGTSTGGGTYSSVAAGNSTARGSLTGATTGLGANTLWSLKLAPPSYSSVANRVTSAREDERKTAPPADTTATTTATTTEATAAATTEAKTASKPLPQAVAPAAATEPALDDAPPPRPAAATSAQHAEVANGNAAAPPTPASTTATAPATASARGPPAVLSVEGLRSIVASLSAPVGAAAAGVDETAEPQRVAQWPREFLSKLEAAATHTPAAAWQQYPVNTQEDILEVLGKQVLGKGFFSSKHPVDLYGELYEQMSPMIDLLSRKHLQPHREAAQSPGVEFSVPPPAPVVAPERLFSTAPTVMPPTSSSIGQLGGTGIPLAGANAGGADEADLPALGVFYEHLMNMFTPEE</sequence>
<comment type="caution">
    <text evidence="4">The sequence shown here is derived from an EMBL/GenBank/DDBJ whole genome shotgun (WGS) entry which is preliminary data.</text>
</comment>
<dbReference type="VEuPathDB" id="TriTrypDB:Lsey_0041_0150"/>
<feature type="region of interest" description="Disordered" evidence="2">
    <location>
        <begin position="159"/>
        <end position="263"/>
    </location>
</feature>
<dbReference type="InterPro" id="IPR000571">
    <property type="entry name" value="Znf_CCCH"/>
</dbReference>
<keyword evidence="1" id="KW-0479">Metal-binding</keyword>
<evidence type="ECO:0000313" key="5">
    <source>
        <dbReference type="Proteomes" id="UP000038009"/>
    </source>
</evidence>
<dbReference type="Proteomes" id="UP000038009">
    <property type="component" value="Unassembled WGS sequence"/>
</dbReference>
<reference evidence="4 5" key="1">
    <citation type="journal article" date="2015" name="PLoS Pathog.">
        <title>Leptomonas seymouri: Adaptations to the Dixenous Life Cycle Analyzed by Genome Sequencing, Transcriptome Profiling and Co-infection with Leishmania donovani.</title>
        <authorList>
            <person name="Kraeva N."/>
            <person name="Butenko A."/>
            <person name="Hlavacova J."/>
            <person name="Kostygov A."/>
            <person name="Myskova J."/>
            <person name="Grybchuk D."/>
            <person name="Lestinova T."/>
            <person name="Votypka J."/>
            <person name="Volf P."/>
            <person name="Opperdoes F."/>
            <person name="Flegontov P."/>
            <person name="Lukes J."/>
            <person name="Yurchenko V."/>
        </authorList>
    </citation>
    <scope>NUCLEOTIDE SEQUENCE [LARGE SCALE GENOMIC DNA]</scope>
    <source>
        <strain evidence="4 5">ATCC 30220</strain>
    </source>
</reference>
<dbReference type="PROSITE" id="PS50103">
    <property type="entry name" value="ZF_C3H1"/>
    <property type="match status" value="1"/>
</dbReference>
<dbReference type="OrthoDB" id="251319at2759"/>
<evidence type="ECO:0000256" key="2">
    <source>
        <dbReference type="SAM" id="MobiDB-lite"/>
    </source>
</evidence>
<name>A0A0N1IM22_LEPSE</name>
<keyword evidence="5" id="KW-1185">Reference proteome</keyword>
<feature type="domain" description="C3H1-type" evidence="3">
    <location>
        <begin position="63"/>
        <end position="90"/>
    </location>
</feature>
<feature type="zinc finger region" description="C3H1-type" evidence="1">
    <location>
        <begin position="63"/>
        <end position="90"/>
    </location>
</feature>
<evidence type="ECO:0000259" key="3">
    <source>
        <dbReference type="PROSITE" id="PS50103"/>
    </source>
</evidence>
<gene>
    <name evidence="4" type="ORF">ABL78_2134</name>
</gene>
<accession>A0A0N1IM22</accession>
<evidence type="ECO:0000256" key="1">
    <source>
        <dbReference type="PROSITE-ProRule" id="PRU00723"/>
    </source>
</evidence>
<dbReference type="OMA" id="TTIAMRR"/>
<organism evidence="4 5">
    <name type="scientific">Leptomonas seymouri</name>
    <dbReference type="NCBI Taxonomy" id="5684"/>
    <lineage>
        <taxon>Eukaryota</taxon>
        <taxon>Discoba</taxon>
        <taxon>Euglenozoa</taxon>
        <taxon>Kinetoplastea</taxon>
        <taxon>Metakinetoplastina</taxon>
        <taxon>Trypanosomatida</taxon>
        <taxon>Trypanosomatidae</taxon>
        <taxon>Leishmaniinae</taxon>
        <taxon>Leptomonas</taxon>
    </lineage>
</organism>
<dbReference type="GO" id="GO:0008270">
    <property type="term" value="F:zinc ion binding"/>
    <property type="evidence" value="ECO:0007669"/>
    <property type="project" value="UniProtKB-KW"/>
</dbReference>
<feature type="compositionally biased region" description="Low complexity" evidence="2">
    <location>
        <begin position="238"/>
        <end position="263"/>
    </location>
</feature>